<evidence type="ECO:0000313" key="5">
    <source>
        <dbReference type="Proteomes" id="UP000789572"/>
    </source>
</evidence>
<feature type="transmembrane region" description="Helical" evidence="2">
    <location>
        <begin position="273"/>
        <end position="298"/>
    </location>
</feature>
<dbReference type="OrthoDB" id="10268090at2759"/>
<sequence length="417" mass="45771">MLKPRDSRKFDIVLFGATGFTGKRVAEYLALNGPQDLKWSLAGRSRAKLETLKKSLVDINPKSSNIDVVTADVNDKSSLHEVIGDARVVITTVGPYTKYGTPVVEACVHNKTDYVDITGETTWIKKIVEQFHMTAESCGTIIVPSCGFDSVPSDIGTLMVVDFIKKQWDRDTGEVKGTIKWLKGGISGGTIHSSLAVVEEPWGAIEMFTDPYFISPVAGQQGFSLPLYYDSDFGKWQGPHFLATSNERLVQRSYGLKSVAGHSYGKFFSYREYFSYGNILTALLATIGWSFMSAILFIPPVQWILRKYAPGPGSGPTKEQIEKGGFECQYIGEACIEPYEKSMKAISKVKGFKDPGYGETAKMVSECALALVYDRQRIPGKGGIMTPATAFGHVLVERLNAAGMELSVEALTKSKDD</sequence>
<dbReference type="InterPro" id="IPR036291">
    <property type="entry name" value="NAD(P)-bd_dom_sf"/>
</dbReference>
<evidence type="ECO:0000259" key="3">
    <source>
        <dbReference type="Pfam" id="PF03435"/>
    </source>
</evidence>
<keyword evidence="2" id="KW-0472">Membrane</keyword>
<feature type="domain" description="Saccharopine dehydrogenase NADP binding" evidence="3">
    <location>
        <begin position="12"/>
        <end position="137"/>
    </location>
</feature>
<protein>
    <submittedName>
        <fullName evidence="4">10699_t:CDS:1</fullName>
    </submittedName>
</protein>
<organism evidence="4 5">
    <name type="scientific">Paraglomus occultum</name>
    <dbReference type="NCBI Taxonomy" id="144539"/>
    <lineage>
        <taxon>Eukaryota</taxon>
        <taxon>Fungi</taxon>
        <taxon>Fungi incertae sedis</taxon>
        <taxon>Mucoromycota</taxon>
        <taxon>Glomeromycotina</taxon>
        <taxon>Glomeromycetes</taxon>
        <taxon>Paraglomerales</taxon>
        <taxon>Paraglomeraceae</taxon>
        <taxon>Paraglomus</taxon>
    </lineage>
</organism>
<dbReference type="Proteomes" id="UP000789572">
    <property type="component" value="Unassembled WGS sequence"/>
</dbReference>
<dbReference type="Pfam" id="PF03435">
    <property type="entry name" value="Sacchrp_dh_NADP"/>
    <property type="match status" value="1"/>
</dbReference>
<comment type="similarity">
    <text evidence="1">Belongs to the saccharopine dehydrogenase family.</text>
</comment>
<dbReference type="EMBL" id="CAJVPJ010001257">
    <property type="protein sequence ID" value="CAG8583519.1"/>
    <property type="molecule type" value="Genomic_DNA"/>
</dbReference>
<evidence type="ECO:0000256" key="2">
    <source>
        <dbReference type="SAM" id="Phobius"/>
    </source>
</evidence>
<dbReference type="GO" id="GO:0005886">
    <property type="term" value="C:plasma membrane"/>
    <property type="evidence" value="ECO:0007669"/>
    <property type="project" value="TreeGrafter"/>
</dbReference>
<dbReference type="GO" id="GO:0009247">
    <property type="term" value="P:glycolipid biosynthetic process"/>
    <property type="evidence" value="ECO:0007669"/>
    <property type="project" value="TreeGrafter"/>
</dbReference>
<evidence type="ECO:0000256" key="1">
    <source>
        <dbReference type="ARBA" id="ARBA00038048"/>
    </source>
</evidence>
<reference evidence="4" key="1">
    <citation type="submission" date="2021-06" db="EMBL/GenBank/DDBJ databases">
        <authorList>
            <person name="Kallberg Y."/>
            <person name="Tangrot J."/>
            <person name="Rosling A."/>
        </authorList>
    </citation>
    <scope>NUCLEOTIDE SEQUENCE</scope>
    <source>
        <strain evidence="4">IA702</strain>
    </source>
</reference>
<evidence type="ECO:0000313" key="4">
    <source>
        <dbReference type="EMBL" id="CAG8583519.1"/>
    </source>
</evidence>
<dbReference type="InterPro" id="IPR005097">
    <property type="entry name" value="Sacchrp_dh_NADP-bd"/>
</dbReference>
<dbReference type="InterPro" id="IPR051276">
    <property type="entry name" value="Saccharopine_DH-like_oxidrdct"/>
</dbReference>
<keyword evidence="5" id="KW-1185">Reference proteome</keyword>
<dbReference type="SUPFAM" id="SSF51735">
    <property type="entry name" value="NAD(P)-binding Rossmann-fold domains"/>
    <property type="match status" value="1"/>
</dbReference>
<dbReference type="PANTHER" id="PTHR12286:SF5">
    <property type="entry name" value="SACCHAROPINE DEHYDROGENASE-LIKE OXIDOREDUCTASE"/>
    <property type="match status" value="1"/>
</dbReference>
<gene>
    <name evidence="4" type="ORF">POCULU_LOCUS6610</name>
</gene>
<dbReference type="Gene3D" id="3.40.50.720">
    <property type="entry name" value="NAD(P)-binding Rossmann-like Domain"/>
    <property type="match status" value="1"/>
</dbReference>
<dbReference type="PANTHER" id="PTHR12286">
    <property type="entry name" value="SACCHAROPINE DEHYDROGENASE-LIKE OXIDOREDUCTASE"/>
    <property type="match status" value="1"/>
</dbReference>
<comment type="caution">
    <text evidence="4">The sequence shown here is derived from an EMBL/GenBank/DDBJ whole genome shotgun (WGS) entry which is preliminary data.</text>
</comment>
<proteinExistence type="inferred from homology"/>
<dbReference type="AlphaFoldDB" id="A0A9N9BZ84"/>
<accession>A0A9N9BZ84</accession>
<keyword evidence="2" id="KW-1133">Transmembrane helix</keyword>
<keyword evidence="2" id="KW-0812">Transmembrane</keyword>
<name>A0A9N9BZ84_9GLOM</name>